<proteinExistence type="predicted"/>
<feature type="domain" description="VOC" evidence="1">
    <location>
        <begin position="5"/>
        <end position="134"/>
    </location>
</feature>
<dbReference type="PROSITE" id="PS51819">
    <property type="entry name" value="VOC"/>
    <property type="match status" value="1"/>
</dbReference>
<sequence>MSVSGIDHIALPTANGERFLAFYKAVGFTSPDETDWREGRSPIFSIACGDNKINVHPEGFVANLRGPSAVPGCGDLCFVWSGTFAALTTMLDGAGIEPIKGPVDRVGGRAAGTANGVSVYLRDPDGNLVEFICYDEPPVGRIF</sequence>
<protein>
    <submittedName>
        <fullName evidence="3">Unannotated protein</fullName>
    </submittedName>
</protein>
<evidence type="ECO:0000259" key="1">
    <source>
        <dbReference type="PROSITE" id="PS51819"/>
    </source>
</evidence>
<dbReference type="AlphaFoldDB" id="A0A6J7AGC0"/>
<name>A0A6J7AGC0_9ZZZZ</name>
<dbReference type="EMBL" id="CAFABA010000061">
    <property type="protein sequence ID" value="CAB4831974.1"/>
    <property type="molecule type" value="Genomic_DNA"/>
</dbReference>
<accession>A0A6J7AGC0</accession>
<dbReference type="EMBL" id="CAFBMH010000008">
    <property type="protein sequence ID" value="CAB4892484.1"/>
    <property type="molecule type" value="Genomic_DNA"/>
</dbReference>
<evidence type="ECO:0000313" key="4">
    <source>
        <dbReference type="EMBL" id="CAB4892484.1"/>
    </source>
</evidence>
<reference evidence="3" key="1">
    <citation type="submission" date="2020-05" db="EMBL/GenBank/DDBJ databases">
        <authorList>
            <person name="Chiriac C."/>
            <person name="Salcher M."/>
            <person name="Ghai R."/>
            <person name="Kavagutti S V."/>
        </authorList>
    </citation>
    <scope>NUCLEOTIDE SEQUENCE</scope>
</reference>
<evidence type="ECO:0000313" key="3">
    <source>
        <dbReference type="EMBL" id="CAB4831974.1"/>
    </source>
</evidence>
<evidence type="ECO:0000313" key="2">
    <source>
        <dbReference type="EMBL" id="CAB4777630.1"/>
    </source>
</evidence>
<dbReference type="Gene3D" id="3.10.180.10">
    <property type="entry name" value="2,3-Dihydroxybiphenyl 1,2-Dioxygenase, domain 1"/>
    <property type="match status" value="1"/>
</dbReference>
<dbReference type="InterPro" id="IPR029068">
    <property type="entry name" value="Glyas_Bleomycin-R_OHBP_Dase"/>
</dbReference>
<dbReference type="InterPro" id="IPR037523">
    <property type="entry name" value="VOC_core"/>
</dbReference>
<gene>
    <name evidence="2" type="ORF">UFOPK2754_03471</name>
    <name evidence="3" type="ORF">UFOPK3139_01579</name>
    <name evidence="4" type="ORF">UFOPK3543_00372</name>
</gene>
<dbReference type="InterPro" id="IPR004360">
    <property type="entry name" value="Glyas_Fos-R_dOase_dom"/>
</dbReference>
<dbReference type="EMBL" id="CAEZYR010000255">
    <property type="protein sequence ID" value="CAB4777630.1"/>
    <property type="molecule type" value="Genomic_DNA"/>
</dbReference>
<dbReference type="Pfam" id="PF00903">
    <property type="entry name" value="Glyoxalase"/>
    <property type="match status" value="1"/>
</dbReference>
<dbReference type="SUPFAM" id="SSF54593">
    <property type="entry name" value="Glyoxalase/Bleomycin resistance protein/Dihydroxybiphenyl dioxygenase"/>
    <property type="match status" value="1"/>
</dbReference>
<organism evidence="3">
    <name type="scientific">freshwater metagenome</name>
    <dbReference type="NCBI Taxonomy" id="449393"/>
    <lineage>
        <taxon>unclassified sequences</taxon>
        <taxon>metagenomes</taxon>
        <taxon>ecological metagenomes</taxon>
    </lineage>
</organism>